<evidence type="ECO:0000256" key="9">
    <source>
        <dbReference type="PROSITE-ProRule" id="PRU00657"/>
    </source>
</evidence>
<dbReference type="PROSITE" id="PS50821">
    <property type="entry name" value="PAZ"/>
    <property type="match status" value="1"/>
</dbReference>
<reference evidence="12 13" key="1">
    <citation type="submission" date="2016-06" db="EMBL/GenBank/DDBJ databases">
        <title>The Draft Genome Sequence and Annotation of the Desert Woodrat Neotoma lepida.</title>
        <authorList>
            <person name="Campbell M."/>
            <person name="Oakeson K.F."/>
            <person name="Yandell M."/>
            <person name="Halpert J.R."/>
            <person name="Dearing D."/>
        </authorList>
    </citation>
    <scope>NUCLEOTIDE SEQUENCE [LARGE SCALE GENOMIC DNA]</scope>
    <source>
        <strain evidence="12">417</strain>
        <tissue evidence="12">Liver</tissue>
    </source>
</reference>
<dbReference type="Pfam" id="PF03368">
    <property type="entry name" value="Dicer_dimer"/>
    <property type="match status" value="1"/>
</dbReference>
<feature type="domain" description="PAZ" evidence="10">
    <location>
        <begin position="84"/>
        <end position="184"/>
    </location>
</feature>
<evidence type="ECO:0008006" key="14">
    <source>
        <dbReference type="Google" id="ProtNLM"/>
    </source>
</evidence>
<dbReference type="InterPro" id="IPR036085">
    <property type="entry name" value="PAZ_dom_sf"/>
</dbReference>
<accession>A0A1A6HYY7</accession>
<dbReference type="GO" id="GO:0005634">
    <property type="term" value="C:nucleus"/>
    <property type="evidence" value="ECO:0007669"/>
    <property type="project" value="TreeGrafter"/>
</dbReference>
<proteinExistence type="predicted"/>
<dbReference type="GO" id="GO:0070578">
    <property type="term" value="C:RISC-loading complex"/>
    <property type="evidence" value="ECO:0007669"/>
    <property type="project" value="TreeGrafter"/>
</dbReference>
<dbReference type="EMBL" id="LZPO01006439">
    <property type="protein sequence ID" value="OBS83451.1"/>
    <property type="molecule type" value="Genomic_DNA"/>
</dbReference>
<dbReference type="InterPro" id="IPR038248">
    <property type="entry name" value="Dicer_dimer_sf"/>
</dbReference>
<dbReference type="STRING" id="56216.A0A1A6HYY7"/>
<evidence type="ECO:0000313" key="13">
    <source>
        <dbReference type="Proteomes" id="UP000092124"/>
    </source>
</evidence>
<evidence type="ECO:0000256" key="4">
    <source>
        <dbReference type="ARBA" id="ARBA00022759"/>
    </source>
</evidence>
<evidence type="ECO:0000256" key="1">
    <source>
        <dbReference type="ARBA" id="ARBA00022722"/>
    </source>
</evidence>
<evidence type="ECO:0000256" key="8">
    <source>
        <dbReference type="ARBA" id="ARBA00023158"/>
    </source>
</evidence>
<evidence type="ECO:0000256" key="3">
    <source>
        <dbReference type="ARBA" id="ARBA00022741"/>
    </source>
</evidence>
<dbReference type="Gene3D" id="3.30.160.380">
    <property type="entry name" value="Dicer dimerisation domain"/>
    <property type="match status" value="1"/>
</dbReference>
<dbReference type="OrthoDB" id="2392202at2759"/>
<keyword evidence="7 9" id="KW-0694">RNA-binding</keyword>
<name>A0A1A6HYY7_NEOLE</name>
<dbReference type="GO" id="GO:0046872">
    <property type="term" value="F:metal ion binding"/>
    <property type="evidence" value="ECO:0007669"/>
    <property type="project" value="UniProtKB-KW"/>
</dbReference>
<dbReference type="PROSITE" id="PS51327">
    <property type="entry name" value="DICER_DSRBF"/>
    <property type="match status" value="1"/>
</dbReference>
<evidence type="ECO:0000256" key="2">
    <source>
        <dbReference type="ARBA" id="ARBA00022723"/>
    </source>
</evidence>
<evidence type="ECO:0000259" key="10">
    <source>
        <dbReference type="PROSITE" id="PS50821"/>
    </source>
</evidence>
<sequence length="184" mass="21327">MGCVRLAERVVALICCEKLHKIGELDEHLMPVGKETVKYEEELDLHDEEETSVPGRPGSTKRRQCYPKAVSIVNDSSTLDIDFTFMEDIEKSEARIGIPSTKYSKETPFVFRLEDYQDAVIIPRYRNFDQPHRFYVADVYTDLTPLSKFPSPEYETFAEYYKTKYNLDLTNLNQPLLDVDHTSS</sequence>
<dbReference type="InterPro" id="IPR003100">
    <property type="entry name" value="PAZ_dom"/>
</dbReference>
<keyword evidence="2" id="KW-0479">Metal-binding</keyword>
<comment type="caution">
    <text evidence="12">The sequence shown here is derived from an EMBL/GenBank/DDBJ whole genome shotgun (WGS) entry which is preliminary data.</text>
</comment>
<dbReference type="GO" id="GO:0003723">
    <property type="term" value="F:RNA binding"/>
    <property type="evidence" value="ECO:0007669"/>
    <property type="project" value="UniProtKB-UniRule"/>
</dbReference>
<dbReference type="GO" id="GO:0004530">
    <property type="term" value="F:deoxyribonuclease I activity"/>
    <property type="evidence" value="ECO:0007669"/>
    <property type="project" value="TreeGrafter"/>
</dbReference>
<dbReference type="PANTHER" id="PTHR14950:SF37">
    <property type="entry name" value="ENDORIBONUCLEASE DICER"/>
    <property type="match status" value="1"/>
</dbReference>
<evidence type="ECO:0000256" key="6">
    <source>
        <dbReference type="ARBA" id="ARBA00022842"/>
    </source>
</evidence>
<keyword evidence="8" id="KW-0943">RNA-mediated gene silencing</keyword>
<gene>
    <name evidence="12" type="ORF">A6R68_22559</name>
</gene>
<dbReference type="InterPro" id="IPR005034">
    <property type="entry name" value="Dicer_dimerisation"/>
</dbReference>
<evidence type="ECO:0000313" key="12">
    <source>
        <dbReference type="EMBL" id="OBS83451.1"/>
    </source>
</evidence>
<dbReference type="SUPFAM" id="SSF101690">
    <property type="entry name" value="PAZ domain"/>
    <property type="match status" value="1"/>
</dbReference>
<dbReference type="FunFam" id="2.170.260.10:FF:000002">
    <property type="entry name" value="Putative Endoribonuclease Dicer"/>
    <property type="match status" value="1"/>
</dbReference>
<protein>
    <recommendedName>
        <fullName evidence="14">PAZ domain-containing protein</fullName>
    </recommendedName>
</protein>
<dbReference type="Gene3D" id="2.170.260.10">
    <property type="entry name" value="paz domain"/>
    <property type="match status" value="1"/>
</dbReference>
<dbReference type="GO" id="GO:0031054">
    <property type="term" value="P:pre-miRNA processing"/>
    <property type="evidence" value="ECO:0007669"/>
    <property type="project" value="TreeGrafter"/>
</dbReference>
<keyword evidence="5" id="KW-0378">Hydrolase</keyword>
<keyword evidence="1" id="KW-0540">Nuclease</keyword>
<keyword evidence="4" id="KW-0255">Endonuclease</keyword>
<dbReference type="Proteomes" id="UP000092124">
    <property type="component" value="Unassembled WGS sequence"/>
</dbReference>
<dbReference type="GO" id="GO:0005737">
    <property type="term" value="C:cytoplasm"/>
    <property type="evidence" value="ECO:0007669"/>
    <property type="project" value="TreeGrafter"/>
</dbReference>
<keyword evidence="13" id="KW-1185">Reference proteome</keyword>
<evidence type="ECO:0000259" key="11">
    <source>
        <dbReference type="PROSITE" id="PS51327"/>
    </source>
</evidence>
<dbReference type="PANTHER" id="PTHR14950">
    <property type="entry name" value="DICER-RELATED"/>
    <property type="match status" value="1"/>
</dbReference>
<dbReference type="GO" id="GO:0006309">
    <property type="term" value="P:apoptotic DNA fragmentation"/>
    <property type="evidence" value="ECO:0007669"/>
    <property type="project" value="TreeGrafter"/>
</dbReference>
<evidence type="ECO:0000256" key="7">
    <source>
        <dbReference type="ARBA" id="ARBA00022884"/>
    </source>
</evidence>
<dbReference type="GO" id="GO:0000166">
    <property type="term" value="F:nucleotide binding"/>
    <property type="evidence" value="ECO:0007669"/>
    <property type="project" value="UniProtKB-KW"/>
</dbReference>
<dbReference type="AlphaFoldDB" id="A0A1A6HYY7"/>
<feature type="domain" description="Dicer dsRNA-binding fold" evidence="11">
    <location>
        <begin position="1"/>
        <end position="39"/>
    </location>
</feature>
<keyword evidence="3" id="KW-0547">Nucleotide-binding</keyword>
<dbReference type="Pfam" id="PF02170">
    <property type="entry name" value="PAZ"/>
    <property type="match status" value="1"/>
</dbReference>
<organism evidence="12 13">
    <name type="scientific">Neotoma lepida</name>
    <name type="common">Desert woodrat</name>
    <dbReference type="NCBI Taxonomy" id="56216"/>
    <lineage>
        <taxon>Eukaryota</taxon>
        <taxon>Metazoa</taxon>
        <taxon>Chordata</taxon>
        <taxon>Craniata</taxon>
        <taxon>Vertebrata</taxon>
        <taxon>Euteleostomi</taxon>
        <taxon>Mammalia</taxon>
        <taxon>Eutheria</taxon>
        <taxon>Euarchontoglires</taxon>
        <taxon>Glires</taxon>
        <taxon>Rodentia</taxon>
        <taxon>Myomorpha</taxon>
        <taxon>Muroidea</taxon>
        <taxon>Cricetidae</taxon>
        <taxon>Neotominae</taxon>
        <taxon>Neotoma</taxon>
    </lineage>
</organism>
<evidence type="ECO:0000256" key="5">
    <source>
        <dbReference type="ARBA" id="ARBA00022801"/>
    </source>
</evidence>
<feature type="non-terminal residue" evidence="12">
    <location>
        <position position="184"/>
    </location>
</feature>
<dbReference type="GO" id="GO:0004525">
    <property type="term" value="F:ribonuclease III activity"/>
    <property type="evidence" value="ECO:0007669"/>
    <property type="project" value="TreeGrafter"/>
</dbReference>
<dbReference type="SMART" id="SM00949">
    <property type="entry name" value="PAZ"/>
    <property type="match status" value="1"/>
</dbReference>
<keyword evidence="6" id="KW-0460">Magnesium</keyword>
<dbReference type="GO" id="GO:0030422">
    <property type="term" value="P:siRNA processing"/>
    <property type="evidence" value="ECO:0007669"/>
    <property type="project" value="TreeGrafter"/>
</dbReference>